<keyword evidence="4 12" id="KW-0349">Heme</keyword>
<feature type="binding site" description="axial binding residue" evidence="13">
    <location>
        <position position="64"/>
    </location>
    <ligand>
        <name>heme c</name>
        <dbReference type="ChEBI" id="CHEBI:61717"/>
        <label>1</label>
    </ligand>
    <ligandPart>
        <name>Fe</name>
        <dbReference type="ChEBI" id="CHEBI:18248"/>
    </ligandPart>
</feature>
<evidence type="ECO:0000256" key="5">
    <source>
        <dbReference type="ARBA" id="ARBA00022660"/>
    </source>
</evidence>
<dbReference type="PIRSF" id="PIRSF000018">
    <property type="entry name" value="Mb_ADH_cyt_c"/>
    <property type="match status" value="1"/>
</dbReference>
<evidence type="ECO:0000256" key="3">
    <source>
        <dbReference type="ARBA" id="ARBA00022475"/>
    </source>
</evidence>
<feature type="binding site" description="axial binding residue" evidence="13">
    <location>
        <position position="351"/>
    </location>
    <ligand>
        <name>heme c</name>
        <dbReference type="ChEBI" id="CHEBI:61717"/>
        <label>3</label>
    </ligand>
    <ligandPart>
        <name>Fe</name>
        <dbReference type="ChEBI" id="CHEBI:18248"/>
    </ligandPart>
</feature>
<evidence type="ECO:0000256" key="1">
    <source>
        <dbReference type="ARBA" id="ARBA00004236"/>
    </source>
</evidence>
<feature type="signal peptide" evidence="14">
    <location>
        <begin position="1"/>
        <end position="21"/>
    </location>
</feature>
<sequence>MRSRKWAALAALLGTLGLSPALLPAARAAEFQGTERQGTEPGADPALVAQGEYVARASDCVACHTAPGGRPFAGGLSFALPFGTIYAPNITPDPRNGIGGYTEAEFARAVREGVRRDGASLYPAMPFPSYARMTDADIHTLYIYFMHGVTPVANPVRPNDVMWPFSMRWPLILWRAAFAPSVKAAQTASARPFADPQTARGAYLVEGPGHCGACHSPRAMTMQESALTAADGTRFLAGGGAVDGWIPVSLRGENRTGLGRWSEEDIVAFLKTGRILNGSAFGGMTDAVGHGTQYLTDADLHAIAHFLKSLPAGDTAQRPWAYDATLAGALHSGDVSAQGARVYVDRCAACHRTDGHGYPTVFPPLAGNPVVMDKSPDSLIHIVLTGDTVRATRNAPSAFVMPGFAARLSDQKIADVVSFIRKAWGNDAPPARAEDVARIRKALAGSEAGVASLPLN</sequence>
<organism evidence="16 17">
    <name type="scientific">Nguyenibacter vanlangensis</name>
    <dbReference type="NCBI Taxonomy" id="1216886"/>
    <lineage>
        <taxon>Bacteria</taxon>
        <taxon>Pseudomonadati</taxon>
        <taxon>Pseudomonadota</taxon>
        <taxon>Alphaproteobacteria</taxon>
        <taxon>Acetobacterales</taxon>
        <taxon>Acetobacteraceae</taxon>
        <taxon>Nguyenibacter</taxon>
    </lineage>
</organism>
<evidence type="ECO:0000256" key="14">
    <source>
        <dbReference type="SAM" id="SignalP"/>
    </source>
</evidence>
<dbReference type="Gene3D" id="1.10.760.10">
    <property type="entry name" value="Cytochrome c-like domain"/>
    <property type="match status" value="3"/>
</dbReference>
<dbReference type="InterPro" id="IPR014353">
    <property type="entry name" value="Membr-bd_ADH_cyt_c"/>
</dbReference>
<keyword evidence="5" id="KW-0679">Respiratory chain</keyword>
<feature type="binding site" description="covalent" evidence="12">
    <location>
        <position position="214"/>
    </location>
    <ligand>
        <name>heme c</name>
        <dbReference type="ChEBI" id="CHEBI:61717"/>
        <label>2</label>
    </ligand>
</feature>
<dbReference type="GO" id="GO:0009055">
    <property type="term" value="F:electron transfer activity"/>
    <property type="evidence" value="ECO:0007669"/>
    <property type="project" value="InterPro"/>
</dbReference>
<dbReference type="EMBL" id="JABXXP010000183">
    <property type="protein sequence ID" value="NVN11469.1"/>
    <property type="molecule type" value="Genomic_DNA"/>
</dbReference>
<keyword evidence="10 13" id="KW-0408">Iron</keyword>
<name>A0A7Y7M6Z4_9PROT</name>
<feature type="binding site" description="axial binding residue" evidence="13">
    <location>
        <position position="215"/>
    </location>
    <ligand>
        <name>heme c</name>
        <dbReference type="ChEBI" id="CHEBI:61717"/>
        <label>2</label>
    </ligand>
    <ligandPart>
        <name>Fe</name>
        <dbReference type="ChEBI" id="CHEBI:18248"/>
    </ligandPart>
</feature>
<feature type="domain" description="Cytochrome c" evidence="15">
    <location>
        <begin position="334"/>
        <end position="424"/>
    </location>
</feature>
<dbReference type="SUPFAM" id="SSF46626">
    <property type="entry name" value="Cytochrome c"/>
    <property type="match status" value="3"/>
</dbReference>
<dbReference type="Pfam" id="PF00034">
    <property type="entry name" value="Cytochrom_C"/>
    <property type="match status" value="1"/>
</dbReference>
<dbReference type="AlphaFoldDB" id="A0A7Y7M6Z4"/>
<comment type="caution">
    <text evidence="16">The sequence shown here is derived from an EMBL/GenBank/DDBJ whole genome shotgun (WGS) entry which is preliminary data.</text>
</comment>
<reference evidence="16 17" key="1">
    <citation type="submission" date="2020-06" db="EMBL/GenBank/DDBJ databases">
        <title>Description of novel acetic acid bacteria.</title>
        <authorList>
            <person name="Sombolestani A."/>
        </authorList>
    </citation>
    <scope>NUCLEOTIDE SEQUENCE [LARGE SCALE GENOMIC DNA]</scope>
    <source>
        <strain evidence="16 17">LMG 31431</strain>
    </source>
</reference>
<keyword evidence="8" id="KW-0677">Repeat</keyword>
<dbReference type="Proteomes" id="UP000534870">
    <property type="component" value="Unassembled WGS sequence"/>
</dbReference>
<keyword evidence="9" id="KW-0249">Electron transport</keyword>
<dbReference type="PANTHER" id="PTHR35008">
    <property type="entry name" value="BLL4482 PROTEIN-RELATED"/>
    <property type="match status" value="1"/>
</dbReference>
<feature type="chain" id="PRO_5030814367" evidence="14">
    <location>
        <begin position="22"/>
        <end position="456"/>
    </location>
</feature>
<comment type="subcellular location">
    <subcellularLocation>
        <location evidence="1">Cell membrane</location>
    </subcellularLocation>
</comment>
<protein>
    <submittedName>
        <fullName evidence="16">Cytochrome c</fullName>
    </submittedName>
</protein>
<keyword evidence="7 14" id="KW-0732">Signal</keyword>
<dbReference type="GO" id="GO:0016614">
    <property type="term" value="F:oxidoreductase activity, acting on CH-OH group of donors"/>
    <property type="evidence" value="ECO:0007669"/>
    <property type="project" value="InterPro"/>
</dbReference>
<feature type="domain" description="Cytochrome c" evidence="15">
    <location>
        <begin position="46"/>
        <end position="149"/>
    </location>
</feature>
<feature type="binding site" description="covalent" evidence="12">
    <location>
        <position position="347"/>
    </location>
    <ligand>
        <name>heme c</name>
        <dbReference type="ChEBI" id="CHEBI:61717"/>
        <label>3</label>
    </ligand>
</feature>
<feature type="domain" description="Cytochrome c" evidence="15">
    <location>
        <begin position="196"/>
        <end position="311"/>
    </location>
</feature>
<dbReference type="InterPro" id="IPR036909">
    <property type="entry name" value="Cyt_c-like_dom_sf"/>
</dbReference>
<evidence type="ECO:0000259" key="15">
    <source>
        <dbReference type="PROSITE" id="PS51007"/>
    </source>
</evidence>
<evidence type="ECO:0000256" key="10">
    <source>
        <dbReference type="ARBA" id="ARBA00023004"/>
    </source>
</evidence>
<dbReference type="PANTHER" id="PTHR35008:SF8">
    <property type="entry name" value="ALCOHOL DEHYDROGENASE CYTOCHROME C SUBUNIT"/>
    <property type="match status" value="1"/>
</dbReference>
<dbReference type="InterPro" id="IPR008168">
    <property type="entry name" value="Cyt_C_IC"/>
</dbReference>
<gene>
    <name evidence="16" type="ORF">HUK84_10105</name>
</gene>
<dbReference type="PROSITE" id="PS51007">
    <property type="entry name" value="CYTC"/>
    <property type="match status" value="3"/>
</dbReference>
<dbReference type="RefSeq" id="WP_176640180.1">
    <property type="nucleotide sequence ID" value="NZ_JABXXP010000183.1"/>
</dbReference>
<feature type="binding site" description="covalent" evidence="12">
    <location>
        <position position="60"/>
    </location>
    <ligand>
        <name>heme c</name>
        <dbReference type="ChEBI" id="CHEBI:61717"/>
        <label>1</label>
    </ligand>
</feature>
<accession>A0A7Y7M6Z4</accession>
<comment type="cofactor">
    <cofactor evidence="12">
        <name>heme c</name>
        <dbReference type="ChEBI" id="CHEBI:61717"/>
    </cofactor>
    <text evidence="12">Binds 3 heme c groups covalently per subunit.</text>
</comment>
<dbReference type="InterPro" id="IPR009056">
    <property type="entry name" value="Cyt_c-like_dom"/>
</dbReference>
<feature type="binding site" description="covalent" evidence="12">
    <location>
        <position position="63"/>
    </location>
    <ligand>
        <name>heme c</name>
        <dbReference type="ChEBI" id="CHEBI:61717"/>
        <label>1</label>
    </ligand>
</feature>
<keyword evidence="2" id="KW-0813">Transport</keyword>
<keyword evidence="3" id="KW-1003">Cell membrane</keyword>
<evidence type="ECO:0000256" key="2">
    <source>
        <dbReference type="ARBA" id="ARBA00022448"/>
    </source>
</evidence>
<evidence type="ECO:0000256" key="13">
    <source>
        <dbReference type="PIRSR" id="PIRSR000018-51"/>
    </source>
</evidence>
<evidence type="ECO:0000256" key="9">
    <source>
        <dbReference type="ARBA" id="ARBA00022982"/>
    </source>
</evidence>
<dbReference type="GO" id="GO:0005506">
    <property type="term" value="F:iron ion binding"/>
    <property type="evidence" value="ECO:0007669"/>
    <property type="project" value="InterPro"/>
</dbReference>
<evidence type="ECO:0000256" key="7">
    <source>
        <dbReference type="ARBA" id="ARBA00022729"/>
    </source>
</evidence>
<proteinExistence type="predicted"/>
<evidence type="ECO:0000313" key="17">
    <source>
        <dbReference type="Proteomes" id="UP000534870"/>
    </source>
</evidence>
<evidence type="ECO:0000313" key="16">
    <source>
        <dbReference type="EMBL" id="NVN11469.1"/>
    </source>
</evidence>
<keyword evidence="11" id="KW-0472">Membrane</keyword>
<dbReference type="GO" id="GO:0020037">
    <property type="term" value="F:heme binding"/>
    <property type="evidence" value="ECO:0007669"/>
    <property type="project" value="InterPro"/>
</dbReference>
<evidence type="ECO:0000256" key="4">
    <source>
        <dbReference type="ARBA" id="ARBA00022617"/>
    </source>
</evidence>
<feature type="binding site" description="covalent" evidence="12">
    <location>
        <position position="350"/>
    </location>
    <ligand>
        <name>heme c</name>
        <dbReference type="ChEBI" id="CHEBI:61717"/>
        <label>3</label>
    </ligand>
</feature>
<dbReference type="GO" id="GO:0005886">
    <property type="term" value="C:plasma membrane"/>
    <property type="evidence" value="ECO:0007669"/>
    <property type="project" value="UniProtKB-SubCell"/>
</dbReference>
<evidence type="ECO:0000256" key="6">
    <source>
        <dbReference type="ARBA" id="ARBA00022723"/>
    </source>
</evidence>
<evidence type="ECO:0000256" key="8">
    <source>
        <dbReference type="ARBA" id="ARBA00022737"/>
    </source>
</evidence>
<dbReference type="PRINTS" id="PR00605">
    <property type="entry name" value="CYTCHROMECIC"/>
</dbReference>
<evidence type="ECO:0000256" key="11">
    <source>
        <dbReference type="ARBA" id="ARBA00023136"/>
    </source>
</evidence>
<dbReference type="InterPro" id="IPR051459">
    <property type="entry name" value="Cytochrome_c-type_DH"/>
</dbReference>
<keyword evidence="6 13" id="KW-0479">Metal-binding</keyword>
<evidence type="ECO:0000256" key="12">
    <source>
        <dbReference type="PIRSR" id="PIRSR000018-50"/>
    </source>
</evidence>
<feature type="binding site" description="covalent" evidence="12">
    <location>
        <position position="211"/>
    </location>
    <ligand>
        <name>heme c</name>
        <dbReference type="ChEBI" id="CHEBI:61717"/>
        <label>2</label>
    </ligand>
</feature>